<proteinExistence type="predicted"/>
<name>A0A0E9TGE4_ANGAN</name>
<dbReference type="EMBL" id="GBXM01056045">
    <property type="protein sequence ID" value="JAH52532.1"/>
    <property type="molecule type" value="Transcribed_RNA"/>
</dbReference>
<accession>A0A0E9TGE4</accession>
<organism evidence="1">
    <name type="scientific">Anguilla anguilla</name>
    <name type="common">European freshwater eel</name>
    <name type="synonym">Muraena anguilla</name>
    <dbReference type="NCBI Taxonomy" id="7936"/>
    <lineage>
        <taxon>Eukaryota</taxon>
        <taxon>Metazoa</taxon>
        <taxon>Chordata</taxon>
        <taxon>Craniata</taxon>
        <taxon>Vertebrata</taxon>
        <taxon>Euteleostomi</taxon>
        <taxon>Actinopterygii</taxon>
        <taxon>Neopterygii</taxon>
        <taxon>Teleostei</taxon>
        <taxon>Anguilliformes</taxon>
        <taxon>Anguillidae</taxon>
        <taxon>Anguilla</taxon>
    </lineage>
</organism>
<protein>
    <submittedName>
        <fullName evidence="1">Uncharacterized protein</fullName>
    </submittedName>
</protein>
<reference evidence="1" key="2">
    <citation type="journal article" date="2015" name="Fish Shellfish Immunol.">
        <title>Early steps in the European eel (Anguilla anguilla)-Vibrio vulnificus interaction in the gills: Role of the RtxA13 toxin.</title>
        <authorList>
            <person name="Callol A."/>
            <person name="Pajuelo D."/>
            <person name="Ebbesson L."/>
            <person name="Teles M."/>
            <person name="MacKenzie S."/>
            <person name="Amaro C."/>
        </authorList>
    </citation>
    <scope>NUCLEOTIDE SEQUENCE</scope>
</reference>
<evidence type="ECO:0000313" key="1">
    <source>
        <dbReference type="EMBL" id="JAH52532.1"/>
    </source>
</evidence>
<reference evidence="1" key="1">
    <citation type="submission" date="2014-11" db="EMBL/GenBank/DDBJ databases">
        <authorList>
            <person name="Amaro Gonzalez C."/>
        </authorList>
    </citation>
    <scope>NUCLEOTIDE SEQUENCE</scope>
</reference>
<dbReference type="AlphaFoldDB" id="A0A0E9TGE4"/>
<sequence>MYWSMSIFYFNPFLLLLLSK</sequence>